<evidence type="ECO:0000313" key="4">
    <source>
        <dbReference type="Proteomes" id="UP000316012"/>
    </source>
</evidence>
<dbReference type="RefSeq" id="WP_003648119.1">
    <property type="nucleotide sequence ID" value="NZ_CABOGQ010000017.1"/>
</dbReference>
<keyword evidence="4" id="KW-1185">Reference proteome</keyword>
<dbReference type="GeneID" id="29639078"/>
<name>A0A133PBY4_LACGS</name>
<feature type="transmembrane region" description="Helical" evidence="1">
    <location>
        <begin position="30"/>
        <end position="59"/>
    </location>
</feature>
<keyword evidence="1" id="KW-0472">Membrane</keyword>
<gene>
    <name evidence="2" type="ORF">F8244_07430</name>
    <name evidence="3" type="ORF">FIPPAONL_00117</name>
</gene>
<evidence type="ECO:0000256" key="1">
    <source>
        <dbReference type="SAM" id="Phobius"/>
    </source>
</evidence>
<comment type="caution">
    <text evidence="2">The sequence shown here is derived from an EMBL/GenBank/DDBJ whole genome shotgun (WGS) entry which is preliminary data.</text>
</comment>
<dbReference type="AlphaFoldDB" id="A0A133PBY4"/>
<accession>A0A133PBY4</accession>
<organism evidence="2 5">
    <name type="scientific">Lactobacillus gasseri</name>
    <dbReference type="NCBI Taxonomy" id="1596"/>
    <lineage>
        <taxon>Bacteria</taxon>
        <taxon>Bacillati</taxon>
        <taxon>Bacillota</taxon>
        <taxon>Bacilli</taxon>
        <taxon>Lactobacillales</taxon>
        <taxon>Lactobacillaceae</taxon>
        <taxon>Lactobacillus</taxon>
    </lineage>
</organism>
<reference evidence="3 4" key="1">
    <citation type="submission" date="2019-04" db="EMBL/GenBank/DDBJ databases">
        <title>Lactobacillus gasseri 7171 assembly.</title>
        <authorList>
            <person name="Joris B.R."/>
            <person name="Giguere D."/>
        </authorList>
    </citation>
    <scope>NUCLEOTIDE SEQUENCE [LARGE SCALE GENOMIC DNA]</scope>
    <source>
        <strain evidence="3 4">7171</strain>
    </source>
</reference>
<keyword evidence="1" id="KW-0812">Transmembrane</keyword>
<dbReference type="EMBL" id="WBOA01000002">
    <property type="protein sequence ID" value="KAB1950783.1"/>
    <property type="molecule type" value="Genomic_DNA"/>
</dbReference>
<evidence type="ECO:0000313" key="2">
    <source>
        <dbReference type="EMBL" id="KAB1950783.1"/>
    </source>
</evidence>
<dbReference type="EMBL" id="SRMD01000025">
    <property type="protein sequence ID" value="TQW16150.1"/>
    <property type="molecule type" value="Genomic_DNA"/>
</dbReference>
<evidence type="ECO:0000313" key="3">
    <source>
        <dbReference type="EMBL" id="TQW16150.1"/>
    </source>
</evidence>
<evidence type="ECO:0000313" key="5">
    <source>
        <dbReference type="Proteomes" id="UP000460112"/>
    </source>
</evidence>
<protein>
    <submittedName>
        <fullName evidence="2">Uncharacterized protein</fullName>
    </submittedName>
</protein>
<dbReference type="Proteomes" id="UP000316012">
    <property type="component" value="Unassembled WGS sequence"/>
</dbReference>
<proteinExistence type="predicted"/>
<dbReference type="OMA" id="IFVFCAY"/>
<reference evidence="2 5" key="2">
    <citation type="submission" date="2019-09" db="EMBL/GenBank/DDBJ databases">
        <title>Investigation of probiotic properties of different lactic acid bacteria.</title>
        <authorList>
            <person name="Jaomanjaka F."/>
            <person name="Blanc P."/>
        </authorList>
    </citation>
    <scope>NUCLEOTIDE SEQUENCE [LARGE SCALE GENOMIC DNA]</scope>
    <source>
        <strain evidence="2 5">BIO6369</strain>
    </source>
</reference>
<keyword evidence="1" id="KW-1133">Transmembrane helix</keyword>
<dbReference type="eggNOG" id="ENOG5030AS7">
    <property type="taxonomic scope" value="Bacteria"/>
</dbReference>
<dbReference type="Proteomes" id="UP000460112">
    <property type="component" value="Unassembled WGS sequence"/>
</dbReference>
<sequence length="61" mass="6705">MFSILLALLIIWLFWKLGIGMLKIVGFLIIVGLLFAFVSYLVLPLLALIAIGGLLGLVFSR</sequence>